<reference evidence="2 3" key="1">
    <citation type="submission" date="2013-09" db="EMBL/GenBank/DDBJ databases">
        <title>Whole genome shotgun sequence of Vibrio ezurae NBRC 102218.</title>
        <authorList>
            <person name="Yoshida I."/>
            <person name="Hosoyama A."/>
            <person name="Numata M."/>
            <person name="Hashimoto M."/>
            <person name="Hosoyama Y."/>
            <person name="Tsuchikane K."/>
            <person name="Noguchi M."/>
            <person name="Hirakata S."/>
            <person name="Ichikawa N."/>
            <person name="Ohji S."/>
            <person name="Yamazoe A."/>
            <person name="Fujita N."/>
        </authorList>
    </citation>
    <scope>NUCLEOTIDE SEQUENCE [LARGE SCALE GENOMIC DNA]</scope>
    <source>
        <strain evidence="2 3">NBRC 102218</strain>
    </source>
</reference>
<sequence>MKLAKRFMTGKNANITEEQRKESARTLPRFLLFLGALVGWCSMVVYLTLSV</sequence>
<dbReference type="EMBL" id="BATM01000009">
    <property type="protein sequence ID" value="GAD79259.1"/>
    <property type="molecule type" value="Genomic_DNA"/>
</dbReference>
<protein>
    <submittedName>
        <fullName evidence="2">Uncharacterized protein</fullName>
    </submittedName>
</protein>
<organism evidence="2 3">
    <name type="scientific">Vibrio ezurae NBRC 102218</name>
    <dbReference type="NCBI Taxonomy" id="1219080"/>
    <lineage>
        <taxon>Bacteria</taxon>
        <taxon>Pseudomonadati</taxon>
        <taxon>Pseudomonadota</taxon>
        <taxon>Gammaproteobacteria</taxon>
        <taxon>Vibrionales</taxon>
        <taxon>Vibrionaceae</taxon>
        <taxon>Vibrio</taxon>
    </lineage>
</organism>
<keyword evidence="3" id="KW-1185">Reference proteome</keyword>
<evidence type="ECO:0000313" key="2">
    <source>
        <dbReference type="EMBL" id="GAD79259.1"/>
    </source>
</evidence>
<keyword evidence="1" id="KW-1133">Transmembrane helix</keyword>
<dbReference type="AlphaFoldDB" id="U3CDA2"/>
<evidence type="ECO:0000256" key="1">
    <source>
        <dbReference type="SAM" id="Phobius"/>
    </source>
</evidence>
<keyword evidence="1" id="KW-0812">Transmembrane</keyword>
<accession>U3CDA2</accession>
<name>U3CDA2_9VIBR</name>
<comment type="caution">
    <text evidence="2">The sequence shown here is derived from an EMBL/GenBank/DDBJ whole genome shotgun (WGS) entry which is preliminary data.</text>
</comment>
<dbReference type="Proteomes" id="UP000016562">
    <property type="component" value="Unassembled WGS sequence"/>
</dbReference>
<evidence type="ECO:0000313" key="3">
    <source>
        <dbReference type="Proteomes" id="UP000016562"/>
    </source>
</evidence>
<proteinExistence type="predicted"/>
<gene>
    <name evidence="2" type="ORF">VEZ01S_09_00270</name>
</gene>
<keyword evidence="1" id="KW-0472">Membrane</keyword>
<feature type="transmembrane region" description="Helical" evidence="1">
    <location>
        <begin position="30"/>
        <end position="49"/>
    </location>
</feature>